<dbReference type="InterPro" id="IPR012328">
    <property type="entry name" value="Chalcone/stilbene_synt_C"/>
</dbReference>
<name>M4DNM2_BRACM</name>
<reference evidence="4 5" key="1">
    <citation type="journal article" date="2011" name="Nat. Genet.">
        <title>The genome of the mesopolyploid crop species Brassica rapa.</title>
        <authorList>
            <consortium name="Brassica rapa Genome Sequencing Project Consortium"/>
            <person name="Wang X."/>
            <person name="Wang H."/>
            <person name="Wang J."/>
            <person name="Sun R."/>
            <person name="Wu J."/>
            <person name="Liu S."/>
            <person name="Bai Y."/>
            <person name="Mun J.H."/>
            <person name="Bancroft I."/>
            <person name="Cheng F."/>
            <person name="Huang S."/>
            <person name="Li X."/>
            <person name="Hua W."/>
            <person name="Wang J."/>
            <person name="Wang X."/>
            <person name="Freeling M."/>
            <person name="Pires J.C."/>
            <person name="Paterson A.H."/>
            <person name="Chalhoub B."/>
            <person name="Wang B."/>
            <person name="Hayward A."/>
            <person name="Sharpe A.G."/>
            <person name="Park B.S."/>
            <person name="Weisshaar B."/>
            <person name="Liu B."/>
            <person name="Li B."/>
            <person name="Liu B."/>
            <person name="Tong C."/>
            <person name="Song C."/>
            <person name="Duran C."/>
            <person name="Peng C."/>
            <person name="Geng C."/>
            <person name="Koh C."/>
            <person name="Lin C."/>
            <person name="Edwards D."/>
            <person name="Mu D."/>
            <person name="Shen D."/>
            <person name="Soumpourou E."/>
            <person name="Li F."/>
            <person name="Fraser F."/>
            <person name="Conant G."/>
            <person name="Lassalle G."/>
            <person name="King G.J."/>
            <person name="Bonnema G."/>
            <person name="Tang H."/>
            <person name="Wang H."/>
            <person name="Belcram H."/>
            <person name="Zhou H."/>
            <person name="Hirakawa H."/>
            <person name="Abe H."/>
            <person name="Guo H."/>
            <person name="Wang H."/>
            <person name="Jin H."/>
            <person name="Parkin I.A."/>
            <person name="Batley J."/>
            <person name="Kim J.S."/>
            <person name="Just J."/>
            <person name="Li J."/>
            <person name="Xu J."/>
            <person name="Deng J."/>
            <person name="Kim J.A."/>
            <person name="Li J."/>
            <person name="Yu J."/>
            <person name="Meng J."/>
            <person name="Wang J."/>
            <person name="Min J."/>
            <person name="Poulain J."/>
            <person name="Wang J."/>
            <person name="Hatakeyama K."/>
            <person name="Wu K."/>
            <person name="Wang L."/>
            <person name="Fang L."/>
            <person name="Trick M."/>
            <person name="Links M.G."/>
            <person name="Zhao M."/>
            <person name="Jin M."/>
            <person name="Ramchiary N."/>
            <person name="Drou N."/>
            <person name="Berkman P.J."/>
            <person name="Cai Q."/>
            <person name="Huang Q."/>
            <person name="Li R."/>
            <person name="Tabata S."/>
            <person name="Cheng S."/>
            <person name="Zhang S."/>
            <person name="Zhang S."/>
            <person name="Huang S."/>
            <person name="Sato S."/>
            <person name="Sun S."/>
            <person name="Kwon S.J."/>
            <person name="Choi S.R."/>
            <person name="Lee T.H."/>
            <person name="Fan W."/>
            <person name="Zhao X."/>
            <person name="Tan X."/>
            <person name="Xu X."/>
            <person name="Wang Y."/>
            <person name="Qiu Y."/>
            <person name="Yin Y."/>
            <person name="Li Y."/>
            <person name="Du Y."/>
            <person name="Liao Y."/>
            <person name="Lim Y."/>
            <person name="Narusaka Y."/>
            <person name="Wang Y."/>
            <person name="Wang Z."/>
            <person name="Li Z."/>
            <person name="Wang Z."/>
            <person name="Xiong Z."/>
            <person name="Zhang Z."/>
        </authorList>
    </citation>
    <scope>NUCLEOTIDE SEQUENCE [LARGE SCALE GENOMIC DNA]</scope>
    <source>
        <strain evidence="4 5">cv. Chiifu-401-42</strain>
    </source>
</reference>
<sequence>MTAELKKLPRHGDKRPAATDLWEPPSPGTIIPNTKVLTSPSSQPPRRYSRTRTALFSDGAAALIVGSDADISAAAHIRDGVCRANHAQIILPDSDGAIDGHLSEVGLTFHLFKDVPGLISKNIEKSLDEAFKPLGIVVIINSLRSAMGKGSIFA</sequence>
<dbReference type="SUPFAM" id="SSF53901">
    <property type="entry name" value="Thiolase-like"/>
    <property type="match status" value="1"/>
</dbReference>
<feature type="compositionally biased region" description="Basic and acidic residues" evidence="2">
    <location>
        <begin position="1"/>
        <end position="17"/>
    </location>
</feature>
<evidence type="ECO:0000256" key="1">
    <source>
        <dbReference type="ARBA" id="ARBA00005531"/>
    </source>
</evidence>
<dbReference type="Proteomes" id="UP000011750">
    <property type="component" value="Chromosome A06"/>
</dbReference>
<dbReference type="Pfam" id="PF02797">
    <property type="entry name" value="Chal_sti_synt_C"/>
    <property type="match status" value="1"/>
</dbReference>
<evidence type="ECO:0000259" key="3">
    <source>
        <dbReference type="Pfam" id="PF02797"/>
    </source>
</evidence>
<keyword evidence="5" id="KW-1185">Reference proteome</keyword>
<evidence type="ECO:0000256" key="2">
    <source>
        <dbReference type="SAM" id="MobiDB-lite"/>
    </source>
</evidence>
<dbReference type="PANTHER" id="PTHR11877">
    <property type="entry name" value="HYDROXYMETHYLGLUTARYL-COA SYNTHASE"/>
    <property type="match status" value="1"/>
</dbReference>
<dbReference type="GO" id="GO:0016747">
    <property type="term" value="F:acyltransferase activity, transferring groups other than amino-acyl groups"/>
    <property type="evidence" value="ECO:0007669"/>
    <property type="project" value="InterPro"/>
</dbReference>
<dbReference type="InterPro" id="IPR011141">
    <property type="entry name" value="Polyketide_synthase_type-III"/>
</dbReference>
<dbReference type="InParanoid" id="M4DNM2"/>
<dbReference type="EnsemblPlants" id="Bra018109.1">
    <property type="protein sequence ID" value="Bra018109.1-P"/>
    <property type="gene ID" value="Bra018109"/>
</dbReference>
<reference evidence="4" key="3">
    <citation type="submission" date="2023-03" db="UniProtKB">
        <authorList>
            <consortium name="EnsemblPlants"/>
        </authorList>
    </citation>
    <scope>IDENTIFICATION</scope>
    <source>
        <strain evidence="4">cv. Chiifu-401-42</strain>
    </source>
</reference>
<dbReference type="InterPro" id="IPR016039">
    <property type="entry name" value="Thiolase-like"/>
</dbReference>
<reference evidence="4 5" key="2">
    <citation type="journal article" date="2018" name="Hortic Res">
        <title>Improved Brassica rapa reference genome by single-molecule sequencing and chromosome conformation capture technologies.</title>
        <authorList>
            <person name="Zhang L."/>
            <person name="Cai X."/>
            <person name="Wu J."/>
            <person name="Liu M."/>
            <person name="Grob S."/>
            <person name="Cheng F."/>
            <person name="Liang J."/>
            <person name="Cai C."/>
            <person name="Liu Z."/>
            <person name="Liu B."/>
            <person name="Wang F."/>
            <person name="Li S."/>
            <person name="Liu F."/>
            <person name="Li X."/>
            <person name="Cheng L."/>
            <person name="Yang W."/>
            <person name="Li M.H."/>
            <person name="Grossniklaus U."/>
            <person name="Zheng H."/>
            <person name="Wang X."/>
        </authorList>
    </citation>
    <scope>NUCLEOTIDE SEQUENCE [LARGE SCALE GENOMIC DNA]</scope>
    <source>
        <strain evidence="4 5">cv. Chiifu-401-42</strain>
    </source>
</reference>
<proteinExistence type="inferred from homology"/>
<protein>
    <recommendedName>
        <fullName evidence="3">Chalcone/stilbene synthase C-terminal domain-containing protein</fullName>
    </recommendedName>
</protein>
<organism evidence="4 5">
    <name type="scientific">Brassica campestris</name>
    <name type="common">Field mustard</name>
    <dbReference type="NCBI Taxonomy" id="3711"/>
    <lineage>
        <taxon>Eukaryota</taxon>
        <taxon>Viridiplantae</taxon>
        <taxon>Streptophyta</taxon>
        <taxon>Embryophyta</taxon>
        <taxon>Tracheophyta</taxon>
        <taxon>Spermatophyta</taxon>
        <taxon>Magnoliopsida</taxon>
        <taxon>eudicotyledons</taxon>
        <taxon>Gunneridae</taxon>
        <taxon>Pentapetalae</taxon>
        <taxon>rosids</taxon>
        <taxon>malvids</taxon>
        <taxon>Brassicales</taxon>
        <taxon>Brassicaceae</taxon>
        <taxon>Brassiceae</taxon>
        <taxon>Brassica</taxon>
    </lineage>
</organism>
<evidence type="ECO:0000313" key="5">
    <source>
        <dbReference type="Proteomes" id="UP000011750"/>
    </source>
</evidence>
<dbReference type="Gramene" id="Bra018109.1">
    <property type="protein sequence ID" value="Bra018109.1-P"/>
    <property type="gene ID" value="Bra018109"/>
</dbReference>
<dbReference type="AlphaFoldDB" id="M4DNM2"/>
<feature type="domain" description="Chalcone/stilbene synthase C-terminal" evidence="3">
    <location>
        <begin position="87"/>
        <end position="142"/>
    </location>
</feature>
<dbReference type="STRING" id="51351.M4DNM2"/>
<feature type="region of interest" description="Disordered" evidence="2">
    <location>
        <begin position="1"/>
        <end position="47"/>
    </location>
</feature>
<dbReference type="PANTHER" id="PTHR11877:SF14">
    <property type="entry name" value="CHALCONE SYNTHASE"/>
    <property type="match status" value="1"/>
</dbReference>
<evidence type="ECO:0000313" key="4">
    <source>
        <dbReference type="EnsemblPlants" id="Bra018109.1-P"/>
    </source>
</evidence>
<accession>M4DNM2</accession>
<dbReference type="Gene3D" id="3.40.47.10">
    <property type="match status" value="1"/>
</dbReference>
<comment type="similarity">
    <text evidence="1">Belongs to the thiolase-like superfamily. Chalcone/stilbene synthases family.</text>
</comment>
<dbReference type="HOGENOM" id="CLU_1706763_0_0_1"/>